<proteinExistence type="predicted"/>
<accession>A0A8X8Z2W0</accession>
<gene>
    <name evidence="1" type="ORF">SASPL_150663</name>
</gene>
<dbReference type="Proteomes" id="UP000298416">
    <property type="component" value="Unassembled WGS sequence"/>
</dbReference>
<evidence type="ECO:0000313" key="2">
    <source>
        <dbReference type="Proteomes" id="UP000298416"/>
    </source>
</evidence>
<keyword evidence="2" id="KW-1185">Reference proteome</keyword>
<dbReference type="EMBL" id="PNBA02000020">
    <property type="protein sequence ID" value="KAG6389204.1"/>
    <property type="molecule type" value="Genomic_DNA"/>
</dbReference>
<dbReference type="AlphaFoldDB" id="A0A8X8Z2W0"/>
<dbReference type="InterPro" id="IPR004158">
    <property type="entry name" value="DUF247_pln"/>
</dbReference>
<reference evidence="1" key="2">
    <citation type="submission" date="2020-08" db="EMBL/GenBank/DDBJ databases">
        <title>Plant Genome Project.</title>
        <authorList>
            <person name="Zhang R.-G."/>
        </authorList>
    </citation>
    <scope>NUCLEOTIDE SEQUENCE</scope>
    <source>
        <strain evidence="1">Huo1</strain>
        <tissue evidence="1">Leaf</tissue>
    </source>
</reference>
<sequence>MPLLLQLETNKNDYFPVAVSFGPYHHGEHELAFVEAFKPKAVELFISGAPESYEFYHSKVVSIIGDVRNCYEETSVASYSDDYLAEMMLRDAWLMILHMEIYLYIGEDRCRDGG</sequence>
<organism evidence="1">
    <name type="scientific">Salvia splendens</name>
    <name type="common">Scarlet sage</name>
    <dbReference type="NCBI Taxonomy" id="180675"/>
    <lineage>
        <taxon>Eukaryota</taxon>
        <taxon>Viridiplantae</taxon>
        <taxon>Streptophyta</taxon>
        <taxon>Embryophyta</taxon>
        <taxon>Tracheophyta</taxon>
        <taxon>Spermatophyta</taxon>
        <taxon>Magnoliopsida</taxon>
        <taxon>eudicotyledons</taxon>
        <taxon>Gunneridae</taxon>
        <taxon>Pentapetalae</taxon>
        <taxon>asterids</taxon>
        <taxon>lamiids</taxon>
        <taxon>Lamiales</taxon>
        <taxon>Lamiaceae</taxon>
        <taxon>Nepetoideae</taxon>
        <taxon>Mentheae</taxon>
        <taxon>Salviinae</taxon>
        <taxon>Salvia</taxon>
        <taxon>Salvia subgen. Calosphace</taxon>
        <taxon>core Calosphace</taxon>
    </lineage>
</organism>
<evidence type="ECO:0000313" key="1">
    <source>
        <dbReference type="EMBL" id="KAG6389204.1"/>
    </source>
</evidence>
<protein>
    <submittedName>
        <fullName evidence="1">Uncharacterized protein</fullName>
    </submittedName>
</protein>
<comment type="caution">
    <text evidence="1">The sequence shown here is derived from an EMBL/GenBank/DDBJ whole genome shotgun (WGS) entry which is preliminary data.</text>
</comment>
<dbReference type="Pfam" id="PF03140">
    <property type="entry name" value="DUF247"/>
    <property type="match status" value="1"/>
</dbReference>
<name>A0A8X8Z2W0_SALSN</name>
<reference evidence="1" key="1">
    <citation type="submission" date="2018-01" db="EMBL/GenBank/DDBJ databases">
        <authorList>
            <person name="Mao J.F."/>
        </authorList>
    </citation>
    <scope>NUCLEOTIDE SEQUENCE</scope>
    <source>
        <strain evidence="1">Huo1</strain>
        <tissue evidence="1">Leaf</tissue>
    </source>
</reference>